<dbReference type="NCBIfam" id="NF002795">
    <property type="entry name" value="PRK02929.1"/>
    <property type="match status" value="1"/>
</dbReference>
<dbReference type="CDD" id="cd03557">
    <property type="entry name" value="L-arabinose_isomerase"/>
    <property type="match status" value="1"/>
</dbReference>
<comment type="catalytic activity">
    <reaction evidence="6">
        <text>beta-L-arabinopyranose = L-ribulose</text>
        <dbReference type="Rhea" id="RHEA:14821"/>
        <dbReference type="ChEBI" id="CHEBI:16880"/>
        <dbReference type="ChEBI" id="CHEBI:40886"/>
        <dbReference type="EC" id="5.3.1.4"/>
    </reaction>
</comment>
<dbReference type="InterPro" id="IPR004216">
    <property type="entry name" value="Fuc/Ara_isomerase_C"/>
</dbReference>
<feature type="binding site" evidence="6">
    <location>
        <position position="332"/>
    </location>
    <ligand>
        <name>Mn(2+)</name>
        <dbReference type="ChEBI" id="CHEBI:29035"/>
    </ligand>
</feature>
<dbReference type="GO" id="GO:0008733">
    <property type="term" value="F:L-arabinose isomerase activity"/>
    <property type="evidence" value="ECO:0007669"/>
    <property type="project" value="UniProtKB-UniRule"/>
</dbReference>
<feature type="domain" description="L-arabinose isomerase N-terminal" evidence="7">
    <location>
        <begin position="8"/>
        <end position="174"/>
    </location>
</feature>
<keyword evidence="5 6" id="KW-0119">Carbohydrate metabolism</keyword>
<dbReference type="EMBL" id="JACHXJ010000007">
    <property type="protein sequence ID" value="MBB3131485.1"/>
    <property type="molecule type" value="Genomic_DNA"/>
</dbReference>
<evidence type="ECO:0000259" key="8">
    <source>
        <dbReference type="Pfam" id="PF11762"/>
    </source>
</evidence>
<sequence length="497" mass="55223">MMKLKPHSFWFVTGSQHLYGPETLEQVADHSRIIAEQLGQDTAAIPYPVVFKPIVKTSDEIYQLIVAANSDESCAGIITWMHTFSPAKMWIRGLTQLQKPLLHLHTQFNRDIPWETIDMDFMNLNQAAHGDREYGHIGARLGIARKVVVGHWEDADVRRSIGGWMRTAAAFAESRSLKVARFGDNMREVAVTEGDKVEAQIQFGWSVNGYGVGDLVQVLNEVQDSEVEALLKEYAEQYSITQAGLSDGPVRDAIAYQARIEIAMRRFLEEGGFGAFTTTFEDLHGLRQLPGLAVQRLMESGYGFGGEGDWKTAALTRVLKVLANNKSTSFMEDYTYHFEPGNHMILGAHMLEVCPTIAATKPTIEVHPLGIGGKEDPARIVFDGQDGPAVNASLVDLGHRFRLLVNVVDGVKVDKPMPQLPVARVLWKPQPSLRESAEAWILAGGAHHTVLSYAMTAENLTDFAEMAGIEAVVIDKDTSVQRLKNELRWSEAAYRLR</sequence>
<dbReference type="InterPro" id="IPR024664">
    <property type="entry name" value="Ara_Isoase_C"/>
</dbReference>
<dbReference type="InterPro" id="IPR055389">
    <property type="entry name" value="AraA_N"/>
</dbReference>
<evidence type="ECO:0000256" key="3">
    <source>
        <dbReference type="ARBA" id="ARBA00023211"/>
    </source>
</evidence>
<dbReference type="Pfam" id="PF24856">
    <property type="entry name" value="AraA_central"/>
    <property type="match status" value="1"/>
</dbReference>
<dbReference type="PANTHER" id="PTHR38464">
    <property type="entry name" value="L-ARABINOSE ISOMERASE"/>
    <property type="match status" value="1"/>
</dbReference>
<keyword evidence="2 6" id="KW-0054">Arabinose catabolism</keyword>
<feature type="domain" description="L-arabinose isomerase central" evidence="9">
    <location>
        <begin position="178"/>
        <end position="324"/>
    </location>
</feature>
<protein>
    <recommendedName>
        <fullName evidence="6">L-arabinose isomerase</fullName>
        <ecNumber evidence="6">5.3.1.4</ecNumber>
    </recommendedName>
</protein>
<evidence type="ECO:0000256" key="2">
    <source>
        <dbReference type="ARBA" id="ARBA00022935"/>
    </source>
</evidence>
<feature type="binding site" evidence="6">
    <location>
        <position position="349"/>
    </location>
    <ligand>
        <name>Mn(2+)</name>
        <dbReference type="ChEBI" id="CHEBI:29035"/>
    </ligand>
</feature>
<dbReference type="SUPFAM" id="SSF50443">
    <property type="entry name" value="FucI/AraA C-terminal domain-like"/>
    <property type="match status" value="1"/>
</dbReference>
<evidence type="ECO:0000256" key="1">
    <source>
        <dbReference type="ARBA" id="ARBA00022723"/>
    </source>
</evidence>
<evidence type="ECO:0000313" key="11">
    <source>
        <dbReference type="Proteomes" id="UP000517523"/>
    </source>
</evidence>
<dbReference type="AlphaFoldDB" id="A0A839TX97"/>
<keyword evidence="3 6" id="KW-0464">Manganese</keyword>
<name>A0A839TX97_9BACL</name>
<comment type="similarity">
    <text evidence="6">Belongs to the arabinose isomerase family.</text>
</comment>
<organism evidence="10 11">
    <name type="scientific">Paenibacillus rhizosphaerae</name>
    <dbReference type="NCBI Taxonomy" id="297318"/>
    <lineage>
        <taxon>Bacteria</taxon>
        <taxon>Bacillati</taxon>
        <taxon>Bacillota</taxon>
        <taxon>Bacilli</taxon>
        <taxon>Bacillales</taxon>
        <taxon>Paenibacillaceae</taxon>
        <taxon>Paenibacillus</taxon>
    </lineage>
</organism>
<dbReference type="Proteomes" id="UP000517523">
    <property type="component" value="Unassembled WGS sequence"/>
</dbReference>
<dbReference type="EC" id="5.3.1.4" evidence="6"/>
<dbReference type="PIRSF" id="PIRSF001478">
    <property type="entry name" value="L-ara_isomerase"/>
    <property type="match status" value="1"/>
</dbReference>
<evidence type="ECO:0000259" key="7">
    <source>
        <dbReference type="Pfam" id="PF02610"/>
    </source>
</evidence>
<dbReference type="InterPro" id="IPR003762">
    <property type="entry name" value="Lara_isomerase"/>
</dbReference>
<gene>
    <name evidence="6" type="primary">araA</name>
    <name evidence="10" type="ORF">FHS19_006208</name>
</gene>
<dbReference type="Gene3D" id="3.40.50.10940">
    <property type="match status" value="1"/>
</dbReference>
<reference evidence="10 11" key="1">
    <citation type="submission" date="2020-08" db="EMBL/GenBank/DDBJ databases">
        <title>Genomic Encyclopedia of Type Strains, Phase III (KMG-III): the genomes of soil and plant-associated and newly described type strains.</title>
        <authorList>
            <person name="Whitman W."/>
        </authorList>
    </citation>
    <scope>NUCLEOTIDE SEQUENCE [LARGE SCALE GENOMIC DNA]</scope>
    <source>
        <strain evidence="10 11">CECT 5831</strain>
    </source>
</reference>
<dbReference type="InterPro" id="IPR055390">
    <property type="entry name" value="AraA_central"/>
</dbReference>
<evidence type="ECO:0000256" key="6">
    <source>
        <dbReference type="HAMAP-Rule" id="MF_00519"/>
    </source>
</evidence>
<evidence type="ECO:0000259" key="9">
    <source>
        <dbReference type="Pfam" id="PF24856"/>
    </source>
</evidence>
<accession>A0A839TX97</accession>
<dbReference type="InterPro" id="IPR009015">
    <property type="entry name" value="Fucose_isomerase_N/cen_sf"/>
</dbReference>
<dbReference type="InterPro" id="IPR038583">
    <property type="entry name" value="AraA_N_sf"/>
</dbReference>
<dbReference type="UniPathway" id="UPA00145">
    <property type="reaction ID" value="UER00565"/>
</dbReference>
<keyword evidence="1 6" id="KW-0479">Metal-binding</keyword>
<comment type="caution">
    <text evidence="10">The sequence shown here is derived from an EMBL/GenBank/DDBJ whole genome shotgun (WGS) entry which is preliminary data.</text>
</comment>
<dbReference type="SUPFAM" id="SSF53743">
    <property type="entry name" value="FucI/AraA N-terminal and middle domains"/>
    <property type="match status" value="1"/>
</dbReference>
<dbReference type="GO" id="GO:0019569">
    <property type="term" value="P:L-arabinose catabolic process to D-xylulose 5-phosphate"/>
    <property type="evidence" value="ECO:0007669"/>
    <property type="project" value="UniProtKB-UniRule"/>
</dbReference>
<evidence type="ECO:0000256" key="4">
    <source>
        <dbReference type="ARBA" id="ARBA00023235"/>
    </source>
</evidence>
<dbReference type="RefSeq" id="WP_183586490.1">
    <property type="nucleotide sequence ID" value="NZ_JACHXJ010000007.1"/>
</dbReference>
<dbReference type="GO" id="GO:0030145">
    <property type="term" value="F:manganese ion binding"/>
    <property type="evidence" value="ECO:0007669"/>
    <property type="project" value="UniProtKB-UniRule"/>
</dbReference>
<feature type="domain" description="L-arabinose isomerase C-terminal" evidence="8">
    <location>
        <begin position="328"/>
        <end position="470"/>
    </location>
</feature>
<dbReference type="Pfam" id="PF11762">
    <property type="entry name" value="Arabinose_Iso_C"/>
    <property type="match status" value="1"/>
</dbReference>
<dbReference type="Pfam" id="PF02610">
    <property type="entry name" value="AraA_N"/>
    <property type="match status" value="1"/>
</dbReference>
<dbReference type="HAMAP" id="MF_00519">
    <property type="entry name" value="Arabinose_Isome"/>
    <property type="match status" value="1"/>
</dbReference>
<dbReference type="GO" id="GO:0005829">
    <property type="term" value="C:cytosol"/>
    <property type="evidence" value="ECO:0007669"/>
    <property type="project" value="TreeGrafter"/>
</dbReference>
<keyword evidence="4 6" id="KW-0413">Isomerase</keyword>
<feature type="binding site" evidence="6">
    <location>
        <position position="448"/>
    </location>
    <ligand>
        <name>Mn(2+)</name>
        <dbReference type="ChEBI" id="CHEBI:29035"/>
    </ligand>
</feature>
<comment type="pathway">
    <text evidence="6">Carbohydrate degradation; L-arabinose degradation via L-ribulose; D-xylulose 5-phosphate from L-arabinose (bacterial route): step 1/3.</text>
</comment>
<dbReference type="PANTHER" id="PTHR38464:SF1">
    <property type="entry name" value="L-ARABINOSE ISOMERASE"/>
    <property type="match status" value="1"/>
</dbReference>
<feature type="binding site" evidence="6">
    <location>
        <position position="307"/>
    </location>
    <ligand>
        <name>Mn(2+)</name>
        <dbReference type="ChEBI" id="CHEBI:29035"/>
    </ligand>
</feature>
<comment type="cofactor">
    <cofactor evidence="6">
        <name>Mn(2+)</name>
        <dbReference type="ChEBI" id="CHEBI:29035"/>
    </cofactor>
    <text evidence="6">Binds 1 Mn(2+) ion per subunit.</text>
</comment>
<proteinExistence type="inferred from homology"/>
<evidence type="ECO:0000313" key="10">
    <source>
        <dbReference type="EMBL" id="MBB3131485.1"/>
    </source>
</evidence>
<comment type="function">
    <text evidence="6">Catalyzes the conversion of L-arabinose to L-ribulose.</text>
</comment>
<evidence type="ECO:0000256" key="5">
    <source>
        <dbReference type="ARBA" id="ARBA00023277"/>
    </source>
</evidence>